<sequence length="487" mass="53526">MPPHYSEQSPLLRDEYHRADQTTIVRFDKEGDEGNPREWSSRRKTSQVVQIFFLALVCPMAASIFAPAIDQIAQDFHSSKQIVLLGQSAFMFGLGTGPLFLAPMSETFGRRPLFVLCLAVFTLLQIPIALSPNVATFISMRALSGLVGSVGVANGGGSVFDMFETHQRAMVLGVYLVAPLFGPTLGPLFGGLIVGSLDWRWIFWFTMVISGIITTITFLLLHETNATIILSNRKKELQKQHPDTHYEVEGVGDMSIPRKIAQNSTRAVRILVTQPIVSIMSLYQALIFASLFSIYAQYQSIWSSPPWNFDKAQVGLAYLGPAVGFLIVSAVCVAFIDKVYTSLCRRNGEDENDGQPEYRLPLANIGAVFLPVSLFWFGWTVEKGCDWPVPILATAFFGASQVSVFNPVQTYYIDAYGSSAASALAAGAFLRSVIGGVVPLFVGTLYESLGYGVGTSIFGVISIVLMPAPLLFQRYGRLLREKFPFHP</sequence>
<accession>A0ACC3MTT8</accession>
<reference evidence="1" key="1">
    <citation type="submission" date="2023-07" db="EMBL/GenBank/DDBJ databases">
        <title>Black Yeasts Isolated from many extreme environments.</title>
        <authorList>
            <person name="Coleine C."/>
            <person name="Stajich J.E."/>
            <person name="Selbmann L."/>
        </authorList>
    </citation>
    <scope>NUCLEOTIDE SEQUENCE</scope>
    <source>
        <strain evidence="1">CCFEE 5714</strain>
    </source>
</reference>
<name>A0ACC3MTT8_9PEZI</name>
<comment type="caution">
    <text evidence="1">The sequence shown here is derived from an EMBL/GenBank/DDBJ whole genome shotgun (WGS) entry which is preliminary data.</text>
</comment>
<proteinExistence type="predicted"/>
<keyword evidence="2" id="KW-1185">Reference proteome</keyword>
<evidence type="ECO:0000313" key="1">
    <source>
        <dbReference type="EMBL" id="KAK3703213.1"/>
    </source>
</evidence>
<organism evidence="1 2">
    <name type="scientific">Vermiconidia calcicola</name>
    <dbReference type="NCBI Taxonomy" id="1690605"/>
    <lineage>
        <taxon>Eukaryota</taxon>
        <taxon>Fungi</taxon>
        <taxon>Dikarya</taxon>
        <taxon>Ascomycota</taxon>
        <taxon>Pezizomycotina</taxon>
        <taxon>Dothideomycetes</taxon>
        <taxon>Dothideomycetidae</taxon>
        <taxon>Mycosphaerellales</taxon>
        <taxon>Extremaceae</taxon>
        <taxon>Vermiconidia</taxon>
    </lineage>
</organism>
<gene>
    <name evidence="1" type="ORF">LTR37_014553</name>
</gene>
<evidence type="ECO:0000313" key="2">
    <source>
        <dbReference type="Proteomes" id="UP001281147"/>
    </source>
</evidence>
<protein>
    <submittedName>
        <fullName evidence="1">Uncharacterized protein</fullName>
    </submittedName>
</protein>
<dbReference type="Proteomes" id="UP001281147">
    <property type="component" value="Unassembled WGS sequence"/>
</dbReference>
<dbReference type="EMBL" id="JAUTXU010000154">
    <property type="protein sequence ID" value="KAK3703213.1"/>
    <property type="molecule type" value="Genomic_DNA"/>
</dbReference>